<reference evidence="12 13" key="1">
    <citation type="journal article" date="2024" name="Commun. Biol.">
        <title>Comparative genomic analysis of thermophilic fungi reveals convergent evolutionary adaptations and gene losses.</title>
        <authorList>
            <person name="Steindorff A.S."/>
            <person name="Aguilar-Pontes M.V."/>
            <person name="Robinson A.J."/>
            <person name="Andreopoulos B."/>
            <person name="LaButti K."/>
            <person name="Kuo A."/>
            <person name="Mondo S."/>
            <person name="Riley R."/>
            <person name="Otillar R."/>
            <person name="Haridas S."/>
            <person name="Lipzen A."/>
            <person name="Grimwood J."/>
            <person name="Schmutz J."/>
            <person name="Clum A."/>
            <person name="Reid I.D."/>
            <person name="Moisan M.C."/>
            <person name="Butler G."/>
            <person name="Nguyen T.T.M."/>
            <person name="Dewar K."/>
            <person name="Conant G."/>
            <person name="Drula E."/>
            <person name="Henrissat B."/>
            <person name="Hansel C."/>
            <person name="Singer S."/>
            <person name="Hutchinson M.I."/>
            <person name="de Vries R.P."/>
            <person name="Natvig D.O."/>
            <person name="Powell A.J."/>
            <person name="Tsang A."/>
            <person name="Grigoriev I.V."/>
        </authorList>
    </citation>
    <scope>NUCLEOTIDE SEQUENCE [LARGE SCALE GENOMIC DNA]</scope>
    <source>
        <strain evidence="12 13">CBS 620.91</strain>
    </source>
</reference>
<evidence type="ECO:0000313" key="13">
    <source>
        <dbReference type="Proteomes" id="UP001583172"/>
    </source>
</evidence>
<dbReference type="InterPro" id="IPR002401">
    <property type="entry name" value="Cyt_P450_E_grp-I"/>
</dbReference>
<keyword evidence="4 7" id="KW-0560">Oxidoreductase</keyword>
<dbReference type="PROSITE" id="PS00086">
    <property type="entry name" value="CYTOCHROME_P450"/>
    <property type="match status" value="1"/>
</dbReference>
<feature type="chain" id="PRO_5045201992" description="Cytochrome P450" evidence="11">
    <location>
        <begin position="20"/>
        <end position="543"/>
    </location>
</feature>
<dbReference type="PANTHER" id="PTHR24287:SF17">
    <property type="entry name" value="P450, PUTATIVE (EUROFUNG)-RELATED"/>
    <property type="match status" value="1"/>
</dbReference>
<evidence type="ECO:0000256" key="2">
    <source>
        <dbReference type="ARBA" id="ARBA00010617"/>
    </source>
</evidence>
<evidence type="ECO:0000313" key="12">
    <source>
        <dbReference type="EMBL" id="KAL1843901.1"/>
    </source>
</evidence>
<dbReference type="Proteomes" id="UP001583172">
    <property type="component" value="Unassembled WGS sequence"/>
</dbReference>
<keyword evidence="7" id="KW-0349">Heme</keyword>
<keyword evidence="11" id="KW-0732">Signal</keyword>
<keyword evidence="10" id="KW-0812">Transmembrane</keyword>
<keyword evidence="13" id="KW-1185">Reference proteome</keyword>
<dbReference type="Gene3D" id="1.10.630.10">
    <property type="entry name" value="Cytochrome P450"/>
    <property type="match status" value="1"/>
</dbReference>
<keyword evidence="10" id="KW-0472">Membrane</keyword>
<comment type="similarity">
    <text evidence="2 7">Belongs to the cytochrome P450 family.</text>
</comment>
<evidence type="ECO:0000256" key="4">
    <source>
        <dbReference type="ARBA" id="ARBA00023002"/>
    </source>
</evidence>
<dbReference type="Pfam" id="PF00067">
    <property type="entry name" value="p450"/>
    <property type="match status" value="1"/>
</dbReference>
<name>A0ABR3VRK1_HUMIN</name>
<dbReference type="InterPro" id="IPR017972">
    <property type="entry name" value="Cyt_P450_CS"/>
</dbReference>
<evidence type="ECO:0000256" key="8">
    <source>
        <dbReference type="SAM" id="Coils"/>
    </source>
</evidence>
<dbReference type="PRINTS" id="PR00385">
    <property type="entry name" value="P450"/>
</dbReference>
<gene>
    <name evidence="12" type="ORF">VTJ49DRAFT_6844</name>
</gene>
<evidence type="ECO:0000256" key="3">
    <source>
        <dbReference type="ARBA" id="ARBA00022723"/>
    </source>
</evidence>
<keyword evidence="10" id="KW-1133">Transmembrane helix</keyword>
<dbReference type="SUPFAM" id="SSF48264">
    <property type="entry name" value="Cytochrome P450"/>
    <property type="match status" value="1"/>
</dbReference>
<proteinExistence type="inferred from homology"/>
<evidence type="ECO:0000256" key="9">
    <source>
        <dbReference type="SAM" id="MobiDB-lite"/>
    </source>
</evidence>
<accession>A0ABR3VRK1</accession>
<dbReference type="CDD" id="cd11063">
    <property type="entry name" value="CYP52"/>
    <property type="match status" value="1"/>
</dbReference>
<dbReference type="InterPro" id="IPR047146">
    <property type="entry name" value="Cyt_P450_E_CYP52_fungi"/>
</dbReference>
<dbReference type="EMBL" id="JAZGSY010000007">
    <property type="protein sequence ID" value="KAL1843901.1"/>
    <property type="molecule type" value="Genomic_DNA"/>
</dbReference>
<evidence type="ECO:0000256" key="6">
    <source>
        <dbReference type="ARBA" id="ARBA00023033"/>
    </source>
</evidence>
<evidence type="ECO:0008006" key="14">
    <source>
        <dbReference type="Google" id="ProtNLM"/>
    </source>
</evidence>
<dbReference type="PANTHER" id="PTHR24287">
    <property type="entry name" value="P450, PUTATIVE (EUROFUNG)-RELATED"/>
    <property type="match status" value="1"/>
</dbReference>
<dbReference type="InterPro" id="IPR001128">
    <property type="entry name" value="Cyt_P450"/>
</dbReference>
<keyword evidence="6 7" id="KW-0503">Monooxygenase</keyword>
<organism evidence="12 13">
    <name type="scientific">Humicola insolens</name>
    <name type="common">Soft-rot fungus</name>
    <dbReference type="NCBI Taxonomy" id="85995"/>
    <lineage>
        <taxon>Eukaryota</taxon>
        <taxon>Fungi</taxon>
        <taxon>Dikarya</taxon>
        <taxon>Ascomycota</taxon>
        <taxon>Pezizomycotina</taxon>
        <taxon>Sordariomycetes</taxon>
        <taxon>Sordariomycetidae</taxon>
        <taxon>Sordariales</taxon>
        <taxon>Chaetomiaceae</taxon>
        <taxon>Mycothermus</taxon>
    </lineage>
</organism>
<sequence length="543" mass="60607">MSLVILASVCLSVPLSVWALLNVHARLSADTTHVPLFSYLLLSALTILLAKLNLSLINTYLFSLRARKLGCSPPPAYPHKDPLLGLDAFTEALHALKSHTLLDLYLRRFQQCGPTYYSLALGTSTLMTQDVDNIKTILGPRMDDWPIDGPRLFAALPVLGPNSIFTSNGETWRVARAMLRPSFSRGAGGDGADLACFRKHVDRLLTAIRATDGAAFDIQAALLDMTMDVSTDFLLGRSTDLQLTPSPEARQFVADFEYASRESAWMARLGPVLCNLPHPRLRRAVERVRGYIRRYVARAREAAAQEGESKVGMMGGDAGKKENFLDELIRDEAPEDYVTDQVLSILLAGRDTTASAMSAVFYFLARAPEVVEKLRREVREVQEDEASREQLKQMKYLNNVIREALRLFSPVPTNSRTSKRETVLPRGGGPDGRQPILVPKGTPVRWSTHAMHRDKAIYGPDADEFRPERWEGDLRAGWEYIPFSGGPRICLGQQFALIQIAYTVFKFFREFRDIEARDSGPLLVRTNLTASFPNGCLVSVRHE</sequence>
<comment type="caution">
    <text evidence="12">The sequence shown here is derived from an EMBL/GenBank/DDBJ whole genome shotgun (WGS) entry which is preliminary data.</text>
</comment>
<comment type="cofactor">
    <cofactor evidence="1">
        <name>heme</name>
        <dbReference type="ChEBI" id="CHEBI:30413"/>
    </cofactor>
</comment>
<feature type="transmembrane region" description="Helical" evidence="10">
    <location>
        <begin position="39"/>
        <end position="62"/>
    </location>
</feature>
<feature type="region of interest" description="Disordered" evidence="9">
    <location>
        <begin position="413"/>
        <end position="439"/>
    </location>
</feature>
<keyword evidence="5 7" id="KW-0408">Iron</keyword>
<evidence type="ECO:0000256" key="5">
    <source>
        <dbReference type="ARBA" id="ARBA00023004"/>
    </source>
</evidence>
<dbReference type="InterPro" id="IPR036396">
    <property type="entry name" value="Cyt_P450_sf"/>
</dbReference>
<keyword evidence="8" id="KW-0175">Coiled coil</keyword>
<feature type="signal peptide" evidence="11">
    <location>
        <begin position="1"/>
        <end position="19"/>
    </location>
</feature>
<keyword evidence="3 7" id="KW-0479">Metal-binding</keyword>
<evidence type="ECO:0000256" key="7">
    <source>
        <dbReference type="RuleBase" id="RU000461"/>
    </source>
</evidence>
<evidence type="ECO:0000256" key="1">
    <source>
        <dbReference type="ARBA" id="ARBA00001971"/>
    </source>
</evidence>
<dbReference type="PRINTS" id="PR00463">
    <property type="entry name" value="EP450I"/>
</dbReference>
<evidence type="ECO:0000256" key="10">
    <source>
        <dbReference type="SAM" id="Phobius"/>
    </source>
</evidence>
<feature type="coiled-coil region" evidence="8">
    <location>
        <begin position="364"/>
        <end position="394"/>
    </location>
</feature>
<evidence type="ECO:0000256" key="11">
    <source>
        <dbReference type="SAM" id="SignalP"/>
    </source>
</evidence>
<protein>
    <recommendedName>
        <fullName evidence="14">Cytochrome P450</fullName>
    </recommendedName>
</protein>